<dbReference type="PROSITE" id="PS50043">
    <property type="entry name" value="HTH_LUXR_2"/>
    <property type="match status" value="1"/>
</dbReference>
<evidence type="ECO:0000256" key="1">
    <source>
        <dbReference type="ARBA" id="ARBA00023125"/>
    </source>
</evidence>
<dbReference type="NCBIfam" id="NF008548">
    <property type="entry name" value="PRK11475.1"/>
    <property type="match status" value="1"/>
</dbReference>
<dbReference type="Pfam" id="PF00196">
    <property type="entry name" value="GerE"/>
    <property type="match status" value="1"/>
</dbReference>
<dbReference type="PRINTS" id="PR00038">
    <property type="entry name" value="HTHLUXR"/>
</dbReference>
<dbReference type="GO" id="GO:0006355">
    <property type="term" value="P:regulation of DNA-templated transcription"/>
    <property type="evidence" value="ECO:0007669"/>
    <property type="project" value="InterPro"/>
</dbReference>
<dbReference type="InterPro" id="IPR016032">
    <property type="entry name" value="Sig_transdc_resp-reg_C-effctor"/>
</dbReference>
<keyword evidence="6" id="KW-1185">Reference proteome</keyword>
<evidence type="ECO:0000313" key="4">
    <source>
        <dbReference type="EMBL" id="SQA63217.1"/>
    </source>
</evidence>
<dbReference type="EMBL" id="RBIZ01000005">
    <property type="protein sequence ID" value="RKR53952.1"/>
    <property type="molecule type" value="Genomic_DNA"/>
</dbReference>
<organism evidence="4 5">
    <name type="scientific">Yokenella regensburgei</name>
    <dbReference type="NCBI Taxonomy" id="158877"/>
    <lineage>
        <taxon>Bacteria</taxon>
        <taxon>Pseudomonadati</taxon>
        <taxon>Pseudomonadota</taxon>
        <taxon>Gammaproteobacteria</taxon>
        <taxon>Enterobacterales</taxon>
        <taxon>Enterobacteriaceae</taxon>
        <taxon>Yokenella</taxon>
    </lineage>
</organism>
<proteinExistence type="predicted"/>
<dbReference type="SUPFAM" id="SSF46894">
    <property type="entry name" value="C-terminal effector domain of the bipartite response regulators"/>
    <property type="match status" value="1"/>
</dbReference>
<gene>
    <name evidence="4" type="primary">bglJ</name>
    <name evidence="3" type="ORF">C7387_3431</name>
    <name evidence="4" type="ORF">NCTC11967_02252</name>
</gene>
<name>A0AB38FV85_9ENTR</name>
<evidence type="ECO:0000259" key="2">
    <source>
        <dbReference type="PROSITE" id="PS50043"/>
    </source>
</evidence>
<dbReference type="SMART" id="SM00421">
    <property type="entry name" value="HTH_LUXR"/>
    <property type="match status" value="1"/>
</dbReference>
<keyword evidence="1 3" id="KW-0238">DNA-binding</keyword>
<evidence type="ECO:0000313" key="6">
    <source>
        <dbReference type="Proteomes" id="UP000267341"/>
    </source>
</evidence>
<evidence type="ECO:0000313" key="5">
    <source>
        <dbReference type="Proteomes" id="UP000251313"/>
    </source>
</evidence>
<dbReference type="EMBL" id="UAVL01000011">
    <property type="protein sequence ID" value="SQA63217.1"/>
    <property type="molecule type" value="Genomic_DNA"/>
</dbReference>
<sequence>MEKNATIRHVAIVERCSLTLVGLWHLFRQAEYSRYDVHFFQNVRVLEVALAQAPFEAVIYSLSGERDLRQECLLCLNKVSHAYPSIKRVVLTNDVREASLIQHLSPSRLHGILNKADSVPSLSQQLMALLNETDNGGQNPLSQWMMNSNGTLSPTELAILRYMTYGYSMTDIAGHLERNIKTIRAHKFNAMTKLGVSSDIGLLTAADILMHLGAGGERPGPGGISSY</sequence>
<dbReference type="InterPro" id="IPR000792">
    <property type="entry name" value="Tscrpt_reg_LuxR_C"/>
</dbReference>
<dbReference type="RefSeq" id="WP_050812332.1">
    <property type="nucleotide sequence ID" value="NZ_CABKQJ010000004.1"/>
</dbReference>
<dbReference type="AlphaFoldDB" id="A0AB38FV85"/>
<dbReference type="GeneID" id="66905413"/>
<feature type="domain" description="HTH luxR-type" evidence="2">
    <location>
        <begin position="145"/>
        <end position="210"/>
    </location>
</feature>
<protein>
    <submittedName>
        <fullName evidence="3">DNA-binding NarL/FixJ family response regulator</fullName>
    </submittedName>
    <submittedName>
        <fullName evidence="4">Transcriptional activator protein BglJ</fullName>
    </submittedName>
</protein>
<dbReference type="Proteomes" id="UP000251313">
    <property type="component" value="Unassembled WGS sequence"/>
</dbReference>
<dbReference type="GO" id="GO:0003677">
    <property type="term" value="F:DNA binding"/>
    <property type="evidence" value="ECO:0007669"/>
    <property type="project" value="UniProtKB-KW"/>
</dbReference>
<comment type="caution">
    <text evidence="4">The sequence shown here is derived from an EMBL/GenBank/DDBJ whole genome shotgun (WGS) entry which is preliminary data.</text>
</comment>
<accession>A0AB38FV85</accession>
<reference evidence="4 5" key="1">
    <citation type="submission" date="2018-06" db="EMBL/GenBank/DDBJ databases">
        <authorList>
            <consortium name="Pathogen Informatics"/>
            <person name="Doyle S."/>
        </authorList>
    </citation>
    <scope>NUCLEOTIDE SEQUENCE [LARGE SCALE GENOMIC DNA]</scope>
    <source>
        <strain evidence="4 5">NCTC11967</strain>
    </source>
</reference>
<dbReference type="Gene3D" id="1.10.10.10">
    <property type="entry name" value="Winged helix-like DNA-binding domain superfamily/Winged helix DNA-binding domain"/>
    <property type="match status" value="1"/>
</dbReference>
<reference evidence="3 6" key="2">
    <citation type="submission" date="2018-10" db="EMBL/GenBank/DDBJ databases">
        <title>Genomic Encyclopedia of Type Strains, Phase IV (KMG-IV): sequencing the most valuable type-strain genomes for metagenomic binning, comparative biology and taxonomic classification.</title>
        <authorList>
            <person name="Goeker M."/>
        </authorList>
    </citation>
    <scope>NUCLEOTIDE SEQUENCE [LARGE SCALE GENOMIC DNA]</scope>
    <source>
        <strain evidence="3 6">DSM 5079</strain>
    </source>
</reference>
<dbReference type="Proteomes" id="UP000267341">
    <property type="component" value="Unassembled WGS sequence"/>
</dbReference>
<dbReference type="InterPro" id="IPR036388">
    <property type="entry name" value="WH-like_DNA-bd_sf"/>
</dbReference>
<evidence type="ECO:0000313" key="3">
    <source>
        <dbReference type="EMBL" id="RKR53952.1"/>
    </source>
</evidence>
<dbReference type="CDD" id="cd06170">
    <property type="entry name" value="LuxR_C_like"/>
    <property type="match status" value="1"/>
</dbReference>